<organism evidence="2 3">
    <name type="scientific">Peptoclostridium acidaminophilum DSM 3953</name>
    <dbReference type="NCBI Taxonomy" id="1286171"/>
    <lineage>
        <taxon>Bacteria</taxon>
        <taxon>Bacillati</taxon>
        <taxon>Bacillota</taxon>
        <taxon>Clostridia</taxon>
        <taxon>Peptostreptococcales</taxon>
        <taxon>Peptoclostridiaceae</taxon>
        <taxon>Peptoclostridium</taxon>
    </lineage>
</organism>
<keyword evidence="1" id="KW-1133">Transmembrane helix</keyword>
<feature type="transmembrane region" description="Helical" evidence="1">
    <location>
        <begin position="9"/>
        <end position="27"/>
    </location>
</feature>
<dbReference type="STRING" id="1286171.EAL2_c09630"/>
<evidence type="ECO:0000256" key="1">
    <source>
        <dbReference type="SAM" id="Phobius"/>
    </source>
</evidence>
<dbReference type="PANTHER" id="PTHR36443">
    <property type="entry name" value="BSR5223 PROTEIN"/>
    <property type="match status" value="1"/>
</dbReference>
<dbReference type="HOGENOM" id="CLU_181383_1_1_9"/>
<evidence type="ECO:0008006" key="4">
    <source>
        <dbReference type="Google" id="ProtNLM"/>
    </source>
</evidence>
<keyword evidence="1" id="KW-0812">Transmembrane</keyword>
<name>W8TJ84_PEPAC</name>
<dbReference type="AlphaFoldDB" id="W8TJ84"/>
<feature type="transmembrane region" description="Helical" evidence="1">
    <location>
        <begin position="47"/>
        <end position="68"/>
    </location>
</feature>
<evidence type="ECO:0000313" key="3">
    <source>
        <dbReference type="Proteomes" id="UP000019591"/>
    </source>
</evidence>
<dbReference type="Pfam" id="PF11146">
    <property type="entry name" value="DUF2905"/>
    <property type="match status" value="1"/>
</dbReference>
<protein>
    <recommendedName>
        <fullName evidence="4">DUF2905 domain-containing protein</fullName>
    </recommendedName>
</protein>
<gene>
    <name evidence="2" type="ORF">EAL2_c09630</name>
</gene>
<keyword evidence="1" id="KW-0472">Membrane</keyword>
<dbReference type="PATRIC" id="fig|1286171.3.peg.913"/>
<dbReference type="InterPro" id="IPR021320">
    <property type="entry name" value="DUF2905"/>
</dbReference>
<dbReference type="eggNOG" id="ENOG5032YVX">
    <property type="taxonomic scope" value="Bacteria"/>
</dbReference>
<accession>W8TJ84</accession>
<dbReference type="RefSeq" id="WP_025435275.1">
    <property type="nucleotide sequence ID" value="NZ_CP007452.1"/>
</dbReference>
<dbReference type="EMBL" id="CP007452">
    <property type="protein sequence ID" value="AHM56262.1"/>
    <property type="molecule type" value="Genomic_DNA"/>
</dbReference>
<dbReference type="Proteomes" id="UP000019591">
    <property type="component" value="Chromosome"/>
</dbReference>
<reference evidence="2 3" key="1">
    <citation type="journal article" date="2014" name="Genome Announc.">
        <title>Complete Genome Sequence of Amino Acid-Utilizing Eubacterium acidaminophilum al-2 (DSM 3953).</title>
        <authorList>
            <person name="Poehlein A."/>
            <person name="Andreesen J.R."/>
            <person name="Daniel R."/>
        </authorList>
    </citation>
    <scope>NUCLEOTIDE SEQUENCE [LARGE SCALE GENOMIC DNA]</scope>
    <source>
        <strain evidence="2 3">DSM 3953</strain>
    </source>
</reference>
<keyword evidence="3" id="KW-1185">Reference proteome</keyword>
<evidence type="ECO:0000313" key="2">
    <source>
        <dbReference type="EMBL" id="AHM56262.1"/>
    </source>
</evidence>
<sequence length="70" mass="7688">MIVLLGKNLILMGIVLIVIGVLFTLGSRLGIGRLPGDIFIKKGNMTFYFPVVTSIVISIVLTLILNLFRK</sequence>
<proteinExistence type="predicted"/>
<dbReference type="KEGG" id="eac:EAL2_c09630"/>
<dbReference type="PANTHER" id="PTHR36443:SF1">
    <property type="entry name" value="BSR5223 PROTEIN"/>
    <property type="match status" value="1"/>
</dbReference>